<evidence type="ECO:0000313" key="2">
    <source>
        <dbReference type="Proteomes" id="UP000027192"/>
    </source>
</evidence>
<dbReference type="Proteomes" id="UP000027192">
    <property type="component" value="Unassembled WGS sequence"/>
</dbReference>
<comment type="caution">
    <text evidence="1">The sequence shown here is derived from an EMBL/GenBank/DDBJ whole genome shotgun (WGS) entry which is preliminary data.</text>
</comment>
<dbReference type="AlphaFoldDB" id="A0A066RMA0"/>
<dbReference type="EMBL" id="JMIB01000021">
    <property type="protein sequence ID" value="KDM91570.1"/>
    <property type="molecule type" value="Genomic_DNA"/>
</dbReference>
<protein>
    <submittedName>
        <fullName evidence="1">Uncharacterized protein</fullName>
    </submittedName>
</protein>
<gene>
    <name evidence="1" type="ORF">EA58_11135</name>
</gene>
<name>A0A066RMA0_9GAMM</name>
<reference evidence="1 2" key="1">
    <citation type="submission" date="2014-04" db="EMBL/GenBank/DDBJ databases">
        <title>Draft genome sequence of Photobacterium halotolerans S2753: a solonamide, ngercheumicin and holomycin producer.</title>
        <authorList>
            <person name="Machado H.R."/>
            <person name="Gram L."/>
        </authorList>
    </citation>
    <scope>NUCLEOTIDE SEQUENCE [LARGE SCALE GENOMIC DNA]</scope>
    <source>
        <strain evidence="1 2">S2753</strain>
    </source>
</reference>
<accession>A0A066RMA0</accession>
<sequence>MSGLGQVVGSANATIPYTDMKPDFLYCSFHWLIACAHILQGLTHSATFLLKCGGNLDAAQEYWRLASCFSDFIFQTVQGTGLDALC</sequence>
<keyword evidence="2" id="KW-1185">Reference proteome</keyword>
<proteinExistence type="predicted"/>
<evidence type="ECO:0000313" key="1">
    <source>
        <dbReference type="EMBL" id="KDM91570.1"/>
    </source>
</evidence>
<organism evidence="1 2">
    <name type="scientific">Photobacterium galatheae</name>
    <dbReference type="NCBI Taxonomy" id="1654360"/>
    <lineage>
        <taxon>Bacteria</taxon>
        <taxon>Pseudomonadati</taxon>
        <taxon>Pseudomonadota</taxon>
        <taxon>Gammaproteobacteria</taxon>
        <taxon>Vibrionales</taxon>
        <taxon>Vibrionaceae</taxon>
        <taxon>Photobacterium</taxon>
    </lineage>
</organism>